<name>A0ABS6Y097_9FLAO</name>
<dbReference type="GO" id="GO:0016787">
    <property type="term" value="F:hydrolase activity"/>
    <property type="evidence" value="ECO:0007669"/>
    <property type="project" value="UniProtKB-KW"/>
</dbReference>
<keyword evidence="2" id="KW-1185">Reference proteome</keyword>
<gene>
    <name evidence="1" type="ORF">KZH69_17800</name>
</gene>
<evidence type="ECO:0000313" key="1">
    <source>
        <dbReference type="EMBL" id="MBW4362346.1"/>
    </source>
</evidence>
<proteinExistence type="predicted"/>
<dbReference type="Proteomes" id="UP000812031">
    <property type="component" value="Unassembled WGS sequence"/>
</dbReference>
<organism evidence="1 2">
    <name type="scientific">Flavobacterium taihuense</name>
    <dbReference type="NCBI Taxonomy" id="2857508"/>
    <lineage>
        <taxon>Bacteria</taxon>
        <taxon>Pseudomonadati</taxon>
        <taxon>Bacteroidota</taxon>
        <taxon>Flavobacteriia</taxon>
        <taxon>Flavobacteriales</taxon>
        <taxon>Flavobacteriaceae</taxon>
        <taxon>Flavobacterium</taxon>
    </lineage>
</organism>
<dbReference type="RefSeq" id="WP_219318832.1">
    <property type="nucleotide sequence ID" value="NZ_JAHWYN010000022.1"/>
</dbReference>
<dbReference type="Pfam" id="PF05728">
    <property type="entry name" value="UPF0227"/>
    <property type="match status" value="1"/>
</dbReference>
<sequence>MSTLYLHGLESKLSDEKRTILEIYAPVIAPDLDYKSNPNMIEFLYDTYKNQKIDVIIGSSFGGFVGYHLANLLGVPCMLYNPALPYRSGIEQIIPSHLAMNHPSIMRFVFGGNDSVIKAVDNLAFLFQNINDKSDYSIILQHDLGHQIPITVFEEQSKLFFESLHQRNLRDIKSFL</sequence>
<dbReference type="InterPro" id="IPR008886">
    <property type="entry name" value="UPF0227/Esterase_YqiA"/>
</dbReference>
<reference evidence="1 2" key="1">
    <citation type="submission" date="2021-07" db="EMBL/GenBank/DDBJ databases">
        <title>Flavobacterium sp. nov. isolated from sediment on the Taihu Lake.</title>
        <authorList>
            <person name="Qu J.-H."/>
        </authorList>
    </citation>
    <scope>NUCLEOTIDE SEQUENCE [LARGE SCALE GENOMIC DNA]</scope>
    <source>
        <strain evidence="1 2">NAS39</strain>
    </source>
</reference>
<evidence type="ECO:0000313" key="2">
    <source>
        <dbReference type="Proteomes" id="UP000812031"/>
    </source>
</evidence>
<comment type="caution">
    <text evidence="1">The sequence shown here is derived from an EMBL/GenBank/DDBJ whole genome shotgun (WGS) entry which is preliminary data.</text>
</comment>
<dbReference type="EMBL" id="JAHWYN010000022">
    <property type="protein sequence ID" value="MBW4362346.1"/>
    <property type="molecule type" value="Genomic_DNA"/>
</dbReference>
<accession>A0ABS6Y097</accession>
<protein>
    <submittedName>
        <fullName evidence="1">Alpha/beta hydrolase</fullName>
    </submittedName>
</protein>
<keyword evidence="1" id="KW-0378">Hydrolase</keyword>